<dbReference type="SFLD" id="SFLDG01152">
    <property type="entry name" value="Main.3:_Omega-_and_Tau-like"/>
    <property type="match status" value="1"/>
</dbReference>
<dbReference type="PROSITE" id="PS50404">
    <property type="entry name" value="GST_NTER"/>
    <property type="match status" value="1"/>
</dbReference>
<dbReference type="PANTHER" id="PTHR11260">
    <property type="entry name" value="GLUTATHIONE S-TRANSFERASE, GST, SUPERFAMILY, GST DOMAIN CONTAINING"/>
    <property type="match status" value="1"/>
</dbReference>
<dbReference type="CDD" id="cd03185">
    <property type="entry name" value="GST_C_Tau"/>
    <property type="match status" value="1"/>
</dbReference>
<dbReference type="GO" id="GO:0006749">
    <property type="term" value="P:glutathione metabolic process"/>
    <property type="evidence" value="ECO:0007669"/>
    <property type="project" value="InterPro"/>
</dbReference>
<dbReference type="InterPro" id="IPR036249">
    <property type="entry name" value="Thioredoxin-like_sf"/>
</dbReference>
<comment type="similarity">
    <text evidence="4">Belongs to the GST superfamily.</text>
</comment>
<dbReference type="PANTHER" id="PTHR11260:SF676">
    <property type="entry name" value="GLUTATHIONE S-TRANSFERASE U8"/>
    <property type="match status" value="1"/>
</dbReference>
<protein>
    <recommendedName>
        <fullName evidence="1">glutathione transferase</fullName>
        <ecNumber evidence="1">2.5.1.18</ecNumber>
    </recommendedName>
</protein>
<dbReference type="Pfam" id="PF00043">
    <property type="entry name" value="GST_C"/>
    <property type="match status" value="1"/>
</dbReference>
<proteinExistence type="inferred from homology"/>
<dbReference type="GO" id="GO:0005737">
    <property type="term" value="C:cytoplasm"/>
    <property type="evidence" value="ECO:0007669"/>
    <property type="project" value="TreeGrafter"/>
</dbReference>
<evidence type="ECO:0000259" key="6">
    <source>
        <dbReference type="PROSITE" id="PS50405"/>
    </source>
</evidence>
<dbReference type="SUPFAM" id="SSF52833">
    <property type="entry name" value="Thioredoxin-like"/>
    <property type="match status" value="1"/>
</dbReference>
<dbReference type="FunFam" id="3.40.30.10:FF:000014">
    <property type="entry name" value="Tau class glutathione S-transferase"/>
    <property type="match status" value="1"/>
</dbReference>
<dbReference type="Pfam" id="PF02798">
    <property type="entry name" value="GST_N"/>
    <property type="match status" value="1"/>
</dbReference>
<evidence type="ECO:0000259" key="5">
    <source>
        <dbReference type="PROSITE" id="PS50404"/>
    </source>
</evidence>
<dbReference type="EC" id="2.5.1.18" evidence="1"/>
<name>A0A2N9HQE1_FAGSY</name>
<dbReference type="InterPro" id="IPR036282">
    <property type="entry name" value="Glutathione-S-Trfase_C_sf"/>
</dbReference>
<dbReference type="SFLD" id="SFLDG00358">
    <property type="entry name" value="Main_(cytGST)"/>
    <property type="match status" value="1"/>
</dbReference>
<dbReference type="Gene3D" id="1.20.1050.10">
    <property type="match status" value="1"/>
</dbReference>
<evidence type="ECO:0000256" key="4">
    <source>
        <dbReference type="RuleBase" id="RU003494"/>
    </source>
</evidence>
<feature type="domain" description="GST N-terminal" evidence="5">
    <location>
        <begin position="4"/>
        <end position="83"/>
    </location>
</feature>
<comment type="catalytic activity">
    <reaction evidence="3">
        <text>RX + glutathione = an S-substituted glutathione + a halide anion + H(+)</text>
        <dbReference type="Rhea" id="RHEA:16437"/>
        <dbReference type="ChEBI" id="CHEBI:15378"/>
        <dbReference type="ChEBI" id="CHEBI:16042"/>
        <dbReference type="ChEBI" id="CHEBI:17792"/>
        <dbReference type="ChEBI" id="CHEBI:57925"/>
        <dbReference type="ChEBI" id="CHEBI:90779"/>
        <dbReference type="EC" id="2.5.1.18"/>
    </reaction>
</comment>
<dbReference type="InterPro" id="IPR045074">
    <property type="entry name" value="GST_C_Tau"/>
</dbReference>
<dbReference type="Gene3D" id="3.40.30.10">
    <property type="entry name" value="Glutaredoxin"/>
    <property type="match status" value="1"/>
</dbReference>
<reference evidence="7" key="1">
    <citation type="submission" date="2018-02" db="EMBL/GenBank/DDBJ databases">
        <authorList>
            <person name="Cohen D.B."/>
            <person name="Kent A.D."/>
        </authorList>
    </citation>
    <scope>NUCLEOTIDE SEQUENCE</scope>
</reference>
<organism evidence="7">
    <name type="scientific">Fagus sylvatica</name>
    <name type="common">Beechnut</name>
    <dbReference type="NCBI Taxonomy" id="28930"/>
    <lineage>
        <taxon>Eukaryota</taxon>
        <taxon>Viridiplantae</taxon>
        <taxon>Streptophyta</taxon>
        <taxon>Embryophyta</taxon>
        <taxon>Tracheophyta</taxon>
        <taxon>Spermatophyta</taxon>
        <taxon>Magnoliopsida</taxon>
        <taxon>eudicotyledons</taxon>
        <taxon>Gunneridae</taxon>
        <taxon>Pentapetalae</taxon>
        <taxon>rosids</taxon>
        <taxon>fabids</taxon>
        <taxon>Fagales</taxon>
        <taxon>Fagaceae</taxon>
        <taxon>Fagus</taxon>
    </lineage>
</organism>
<gene>
    <name evidence="7" type="ORF">FSB_LOCUS41855</name>
</gene>
<dbReference type="InterPro" id="IPR004045">
    <property type="entry name" value="Glutathione_S-Trfase_N"/>
</dbReference>
<evidence type="ECO:0000256" key="1">
    <source>
        <dbReference type="ARBA" id="ARBA00012452"/>
    </source>
</evidence>
<dbReference type="InterPro" id="IPR004046">
    <property type="entry name" value="GST_C"/>
</dbReference>
<dbReference type="PROSITE" id="PS50405">
    <property type="entry name" value="GST_CTER"/>
    <property type="match status" value="1"/>
</dbReference>
<sequence>MAEEEVVVYGVRGSPFSCRVEIALKLKGVHYKHIEEDLANKSPSLLKYNPINKTIPVLLHNGKPLTESLVILEYIDETWQGYPILPQDPYERATARFWAKFIDDKCFPAIFKACWGKEKERKKAAEEVSELLKILEDELKEKKFFGGENIGLIDLAAIIIGYSLGVHQEAAGVELLNREELPRLCNWIDDYVNISFIKESLPSRDKIIAYLRNRLGSGNVSK</sequence>
<dbReference type="CDD" id="cd03058">
    <property type="entry name" value="GST_N_Tau"/>
    <property type="match status" value="1"/>
</dbReference>
<evidence type="ECO:0000313" key="7">
    <source>
        <dbReference type="EMBL" id="SPD13973.1"/>
    </source>
</evidence>
<evidence type="ECO:0000256" key="3">
    <source>
        <dbReference type="ARBA" id="ARBA00047960"/>
    </source>
</evidence>
<dbReference type="EMBL" id="OIVN01003857">
    <property type="protein sequence ID" value="SPD13973.1"/>
    <property type="molecule type" value="Genomic_DNA"/>
</dbReference>
<dbReference type="SUPFAM" id="SSF47616">
    <property type="entry name" value="GST C-terminal domain-like"/>
    <property type="match status" value="1"/>
</dbReference>
<dbReference type="AlphaFoldDB" id="A0A2N9HQE1"/>
<evidence type="ECO:0000256" key="2">
    <source>
        <dbReference type="ARBA" id="ARBA00022679"/>
    </source>
</evidence>
<dbReference type="SFLD" id="SFLDS00019">
    <property type="entry name" value="Glutathione_Transferase_(cytos"/>
    <property type="match status" value="1"/>
</dbReference>
<dbReference type="InterPro" id="IPR045073">
    <property type="entry name" value="Omega/Tau-like"/>
</dbReference>
<accession>A0A2N9HQE1</accession>
<keyword evidence="2" id="KW-0808">Transferase</keyword>
<feature type="domain" description="GST C-terminal" evidence="6">
    <location>
        <begin position="88"/>
        <end position="217"/>
    </location>
</feature>
<dbReference type="InterPro" id="IPR010987">
    <property type="entry name" value="Glutathione-S-Trfase_C-like"/>
</dbReference>
<dbReference type="GO" id="GO:0004364">
    <property type="term" value="F:glutathione transferase activity"/>
    <property type="evidence" value="ECO:0007669"/>
    <property type="project" value="UniProtKB-EC"/>
</dbReference>
<dbReference type="FunFam" id="1.20.1050.10:FF:000012">
    <property type="entry name" value="Tau class glutathione S-transferase"/>
    <property type="match status" value="1"/>
</dbReference>
<dbReference type="InterPro" id="IPR040079">
    <property type="entry name" value="Glutathione_S-Trfase"/>
</dbReference>